<feature type="domain" description="Rad50/SbcC-type AAA" evidence="5">
    <location>
        <begin position="6"/>
        <end position="232"/>
    </location>
</feature>
<dbReference type="InterPro" id="IPR027417">
    <property type="entry name" value="P-loop_NTPase"/>
</dbReference>
<dbReference type="NCBIfam" id="TIGR03185">
    <property type="entry name" value="DNA_S_dndD"/>
    <property type="match status" value="1"/>
</dbReference>
<evidence type="ECO:0000259" key="5">
    <source>
        <dbReference type="Pfam" id="PF13476"/>
    </source>
</evidence>
<evidence type="ECO:0000256" key="3">
    <source>
        <dbReference type="ARBA" id="ARBA00013368"/>
    </source>
</evidence>
<dbReference type="PANTHER" id="PTHR32114">
    <property type="entry name" value="ABC TRANSPORTER ABCH.3"/>
    <property type="match status" value="1"/>
</dbReference>
<comment type="subunit">
    <text evidence="2">Heterodimer of SbcC and SbcD.</text>
</comment>
<dbReference type="Pfam" id="PF13476">
    <property type="entry name" value="AAA_23"/>
    <property type="match status" value="1"/>
</dbReference>
<evidence type="ECO:0000256" key="2">
    <source>
        <dbReference type="ARBA" id="ARBA00011322"/>
    </source>
</evidence>
<dbReference type="SUPFAM" id="SSF52540">
    <property type="entry name" value="P-loop containing nucleoside triphosphate hydrolases"/>
    <property type="match status" value="2"/>
</dbReference>
<evidence type="ECO:0000256" key="1">
    <source>
        <dbReference type="ARBA" id="ARBA00006930"/>
    </source>
</evidence>
<gene>
    <name evidence="6" type="primary">dndD</name>
    <name evidence="6" type="ORF">ACFSCX_23805</name>
</gene>
<comment type="similarity">
    <text evidence="1">Belongs to the SMC family. SbcC subfamily.</text>
</comment>
<dbReference type="InterPro" id="IPR038729">
    <property type="entry name" value="Rad50/SbcC_AAA"/>
</dbReference>
<evidence type="ECO:0000313" key="6">
    <source>
        <dbReference type="EMBL" id="MFD1739511.1"/>
    </source>
</evidence>
<organism evidence="6 7">
    <name type="scientific">Bacillus salitolerans</name>
    <dbReference type="NCBI Taxonomy" id="1437434"/>
    <lineage>
        <taxon>Bacteria</taxon>
        <taxon>Bacillati</taxon>
        <taxon>Bacillota</taxon>
        <taxon>Bacilli</taxon>
        <taxon>Bacillales</taxon>
        <taxon>Bacillaceae</taxon>
        <taxon>Bacillus</taxon>
    </lineage>
</organism>
<keyword evidence="7" id="KW-1185">Reference proteome</keyword>
<keyword evidence="4" id="KW-0175">Coiled coil</keyword>
<dbReference type="Proteomes" id="UP001597214">
    <property type="component" value="Unassembled WGS sequence"/>
</dbReference>
<comment type="caution">
    <text evidence="6">The sequence shown here is derived from an EMBL/GenBank/DDBJ whole genome shotgun (WGS) entry which is preliminary data.</text>
</comment>
<sequence>MLIKRLIFDNYKTYYGHQEINFYIPVHEREEKNIILLGGLNGAGKTTILKAILYILYGERGISKEEKQKIFSNVINNTFFDEGGRDCSSTLVIETDKGEDWEIQVKWSFDNYKRLISESRELTVRKAGNQHGRKIKIDNIESYNHIIDKIIPYYASPFFIFDGEEVKEIILRQNSAEMKEAIHKITGMDAYKQLIDDLNQIKSNIEQTLSKAVSKSKLNNIKTELEVIEKEIDSLELKKNKALEESQHLEKLIGKAKSDRNEKITKNSKSREVIIKEQSKISTELKIACAEFENYYRENIITIILNTQLAKLKKQLKLEHDIQLKQTVQEASLKPYKNFIEQLLNTPIEPALNNSQLIQIKKIGEEIWIKENDIKQIVPHDFVERHDISNKDYNFITNLQLKDKHHVVTLINKIEKLKKSLEALETEIRNAPESVDITEENERIDILSAKCGEKNLIYKNHSKKLSTAKDKRAALLNQFTRLSDQHSDYDETKEQLEYVTCTIKAINKYLVEHTVMKANYIKSEFSSILNKLFRKQDEFGKIEFDIETYSIRLYNDRNQEISIQERSAGEMQMISSAFIWALTKASDLSLPMVIDTPLGRLDSYHRNHLINHYYKDLSEQVIILSTDTEITQEYINIMKQNSYKQYMLDYDEDKKYTVIRDGYFNFVRV</sequence>
<dbReference type="EMBL" id="JBHUEM010000055">
    <property type="protein sequence ID" value="MFD1739511.1"/>
    <property type="molecule type" value="Genomic_DNA"/>
</dbReference>
<evidence type="ECO:0000313" key="7">
    <source>
        <dbReference type="Proteomes" id="UP001597214"/>
    </source>
</evidence>
<name>A0ABW4LY58_9BACI</name>
<dbReference type="Gene3D" id="3.40.50.300">
    <property type="entry name" value="P-loop containing nucleotide triphosphate hydrolases"/>
    <property type="match status" value="2"/>
</dbReference>
<feature type="coiled-coil region" evidence="4">
    <location>
        <begin position="407"/>
        <end position="434"/>
    </location>
</feature>
<dbReference type="RefSeq" id="WP_377930751.1">
    <property type="nucleotide sequence ID" value="NZ_JBHUEM010000055.1"/>
</dbReference>
<protein>
    <recommendedName>
        <fullName evidence="3">Nuclease SbcCD subunit C</fullName>
    </recommendedName>
</protein>
<dbReference type="InterPro" id="IPR017599">
    <property type="entry name" value="DNA_S_DndD"/>
</dbReference>
<proteinExistence type="inferred from homology"/>
<dbReference type="PANTHER" id="PTHR32114:SF2">
    <property type="entry name" value="ABC TRANSPORTER ABCH.3"/>
    <property type="match status" value="1"/>
</dbReference>
<feature type="coiled-coil region" evidence="4">
    <location>
        <begin position="188"/>
        <end position="252"/>
    </location>
</feature>
<accession>A0ABW4LY58</accession>
<reference evidence="7" key="1">
    <citation type="journal article" date="2019" name="Int. J. Syst. Evol. Microbiol.">
        <title>The Global Catalogue of Microorganisms (GCM) 10K type strain sequencing project: providing services to taxonomists for standard genome sequencing and annotation.</title>
        <authorList>
            <consortium name="The Broad Institute Genomics Platform"/>
            <consortium name="The Broad Institute Genome Sequencing Center for Infectious Disease"/>
            <person name="Wu L."/>
            <person name="Ma J."/>
        </authorList>
    </citation>
    <scope>NUCLEOTIDE SEQUENCE [LARGE SCALE GENOMIC DNA]</scope>
    <source>
        <strain evidence="7">CCUG 49339</strain>
    </source>
</reference>
<evidence type="ECO:0000256" key="4">
    <source>
        <dbReference type="SAM" id="Coils"/>
    </source>
</evidence>